<accession>A0A0F7SE79</accession>
<feature type="region of interest" description="Disordered" evidence="6">
    <location>
        <begin position="887"/>
        <end position="924"/>
    </location>
</feature>
<dbReference type="Pfam" id="PF09324">
    <property type="entry name" value="Sec7-like_HDS"/>
    <property type="match status" value="1"/>
</dbReference>
<feature type="compositionally biased region" description="Low complexity" evidence="6">
    <location>
        <begin position="180"/>
        <end position="200"/>
    </location>
</feature>
<feature type="region of interest" description="Disordered" evidence="6">
    <location>
        <begin position="1"/>
        <end position="200"/>
    </location>
</feature>
<sequence>MSSSQDKEEPMDDVPLGDVRLAGEETPGTPVKDDVRAMAHSSSLDSAITQSNESTSIDTSEPAETPKSSEVNQLENPVEQLSSESVEIKDNIDAMDPIVLNAKDAPSKESSVSTTFSKAPLPPSPSTSVPPSPPSKSSVTHANGSSKETTPVAAPTPKPLSAVQNQESTPPTPSRTPQISHRSSVSSMHSQKSSLSTLPSTSLSSIHLLSAMSTMAASKDAKRSQPLQKALATALDAIKKSGESGGAVPVEQSVILEPLRLACETKSAMLQSTALDCISKLVSHGFFHGEKDDGDVEQDESSDKSELPTSASASPAIHLADELTLIITSTYTESTPDTVALQIVKSLLALVLSSSVPVHHSSLLKAVRTVYNIFLLSSDPINQMVAQGGLTQMVHHVFGRIKIPTAPPASWVSNGGSTGRSTPGLGLSSTGSRRKLDQPTVGLGISESGVEAKDSKIETPQTSVDDTKETNGDKVVTSSPTVVQVEGGLKSPAGETPKITLSTYFPSDSTADLDSSAAVNHILNSAGTATPSGERPRLNSASAPPQASADSRGEGGGGEEGDEDPFPLTRQERFIKDAFLIFRALCTLTMKPLEREGDLKTHGMRSKLLALHLILTIVQSHLALFASPYVFIPSSSATRSTFVQTTKKYLCLSLIRNATSSVSQVFELCSEIFWNVLKGLRGKMKKEIEVLLNEIFLSILQLPTFTLKQKSTVLHVFLRLAQDPQALVEIYLNYDCDRMAILNVYEQLMEIIAKIAGTHFAPPSAKEKEQELNGSSVGGVGRNEGGRTRGTEMGPIIPPSLTTHAMSTSGGTPSSSYQGHGPSDSVSTLSSATGSTVTTMSSWAHLPAEVKLRRQALECLVTVLRSLVQWGTSASITKIVGSGLTVEGENAGRESEDGGRDGGEALGGRQFSSLGEKGDDPETFENAKQRKTTLMEGIKKFNFKPKKGIQFLIEQGFIRSKAPQDIARFLLQADGLSKAMIGEYMGEGDEENVAIMHCFVDMLDFRNMKFVDAVRTFLQSFRLPGESQKIDRYVLKFAERYIAGNAVTEFANADTAYILAFSVIMLNTDAHNKNLKGRRMTKEEFLRNNRGINDGQNLPDAFLEDIFNEIQTNEIKMKDEVEVPQVMVAPGLANTLANVGRDIQREAYVLQSEGMSNRTEALFKTMLRQQRQGGRQNEQYYSASHLEHVRPMFEVAWMPVLAALSGPIQETDEVDVVDLCLEGFKHAIRVACFFDLEIPRKAFVSTLTKFTYLNNLGEMKAKNVEAIKTLLEIAVTEGNYLKSSWRDVLVCVSQLERMQLISNGIDTPDIGRRQSLAKKGSRRGPGEDVASESRSAQVTVAADMVFSSTKHLSGSAIVEFVQALSEVSWEEIQSSSASHQPRLFSLQKLVEISYYNMARIRLEWSGIWQILGEHFNQVCCHNNPNVSFFALDALRQLAMRFLEKDELSHFQFQKDFLKPFEYTMIHNTNSDARDMVLQCFQQMLQARVGNMRSGWRTMFGVFSAASRVLTERVATYAFELVQRVNKEHFSHVVRYGAFADLTVCLTDFCKVSKFQKISLQAVEILRGVVPAMLSSSDCALSTQVDYSGYNGEPKALEVPPINDPMVKFWFPLLFAFYDVVMNGEDLEVRRVALDSLFDTLATHGKTFRPDFWDSVCQQVLFPIFAPLRAGPMQEDMSFWVSTTMLTALRKLIDLYTLFFEILERFLDPLLELLCFCIDQENDTLARIGTTCFQQLLESNVKKLSPAKWERIVSAFVQLFQTTLAHMLFDPNLRSENEVADSPQYASTPTTPEQQTTQQQDQITGISANDRRRIFRQIIRKCVLQLLLIETTHELLQNDEVYQTIPAVHLLRFLEVLDDSYQFARKFNADKDLRMALWKVGFMKQLPNLLKQESSSASTLVNNLIRMYNDSRTDHQASREGVLIKFVPLSLDIIQDFNQLEPETQARHIAAWSPVVCEILQGYCSFDDETFNANLSALYPLVAEVLARENAPEVRESIRAVLVKVGRTKGIC</sequence>
<dbReference type="InterPro" id="IPR032629">
    <property type="entry name" value="DCB_dom"/>
</dbReference>
<protein>
    <submittedName>
        <fullName evidence="8">Guanine nucleotide exchange factor</fullName>
    </submittedName>
</protein>
<reference evidence="8" key="1">
    <citation type="submission" date="2014-08" db="EMBL/GenBank/DDBJ databases">
        <authorList>
            <person name="Sharma Rahul"/>
            <person name="Thines Marco"/>
        </authorList>
    </citation>
    <scope>NUCLEOTIDE SEQUENCE</scope>
</reference>
<evidence type="ECO:0000259" key="7">
    <source>
        <dbReference type="PROSITE" id="PS50190"/>
    </source>
</evidence>
<dbReference type="GO" id="GO:0005085">
    <property type="term" value="F:guanyl-nucleotide exchange factor activity"/>
    <property type="evidence" value="ECO:0007669"/>
    <property type="project" value="InterPro"/>
</dbReference>
<feature type="compositionally biased region" description="Basic and acidic residues" evidence="6">
    <location>
        <begin position="890"/>
        <end position="903"/>
    </location>
</feature>
<feature type="compositionally biased region" description="Low complexity" evidence="6">
    <location>
        <begin position="540"/>
        <end position="550"/>
    </location>
</feature>
<feature type="compositionally biased region" description="Polar residues" evidence="6">
    <location>
        <begin position="66"/>
        <end position="85"/>
    </location>
</feature>
<keyword evidence="3" id="KW-0653">Protein transport</keyword>
<dbReference type="SMART" id="SM00222">
    <property type="entry name" value="Sec7"/>
    <property type="match status" value="1"/>
</dbReference>
<dbReference type="SUPFAM" id="SSF48371">
    <property type="entry name" value="ARM repeat"/>
    <property type="match status" value="1"/>
</dbReference>
<feature type="domain" description="SEC7" evidence="7">
    <location>
        <begin position="923"/>
        <end position="1113"/>
    </location>
</feature>
<dbReference type="SUPFAM" id="SSF48425">
    <property type="entry name" value="Sec7 domain"/>
    <property type="match status" value="1"/>
</dbReference>
<dbReference type="Pfam" id="PF16213">
    <property type="entry name" value="DCB"/>
    <property type="match status" value="1"/>
</dbReference>
<feature type="compositionally biased region" description="Low complexity" evidence="6">
    <location>
        <begin position="419"/>
        <end position="431"/>
    </location>
</feature>
<dbReference type="PANTHER" id="PTHR10663:SF375">
    <property type="entry name" value="LD29171P"/>
    <property type="match status" value="1"/>
</dbReference>
<dbReference type="InterPro" id="IPR032691">
    <property type="entry name" value="Mon2/Sec7/BIG1-like_HUS"/>
</dbReference>
<evidence type="ECO:0000256" key="4">
    <source>
        <dbReference type="ARBA" id="ARBA00023136"/>
    </source>
</evidence>
<comment type="subcellular location">
    <subcellularLocation>
        <location evidence="5">Cytoplasmic vesicle</location>
        <location evidence="5">COPI-coated vesicle membrane</location>
    </subcellularLocation>
</comment>
<dbReference type="PANTHER" id="PTHR10663">
    <property type="entry name" value="GUANYL-NUCLEOTIDE EXCHANGE FACTOR"/>
    <property type="match status" value="1"/>
</dbReference>
<evidence type="ECO:0000313" key="8">
    <source>
        <dbReference type="EMBL" id="CDZ96361.1"/>
    </source>
</evidence>
<feature type="region of interest" description="Disordered" evidence="6">
    <location>
        <begin position="409"/>
        <end position="499"/>
    </location>
</feature>
<dbReference type="GO" id="GO:0015031">
    <property type="term" value="P:protein transport"/>
    <property type="evidence" value="ECO:0007669"/>
    <property type="project" value="UniProtKB-KW"/>
</dbReference>
<dbReference type="InterPro" id="IPR023394">
    <property type="entry name" value="Sec7_C_sf"/>
</dbReference>
<evidence type="ECO:0000256" key="1">
    <source>
        <dbReference type="ARBA" id="ARBA00022448"/>
    </source>
</evidence>
<feature type="region of interest" description="Disordered" evidence="6">
    <location>
        <begin position="1311"/>
        <end position="1332"/>
    </location>
</feature>
<dbReference type="FunFam" id="1.10.220.20:FF:000002">
    <property type="entry name" value="Brefeldin A-inhibited guanine nucleotide-exchange protein 1"/>
    <property type="match status" value="1"/>
</dbReference>
<dbReference type="Gene3D" id="1.10.220.20">
    <property type="match status" value="1"/>
</dbReference>
<feature type="compositionally biased region" description="Low complexity" evidence="6">
    <location>
        <begin position="1787"/>
        <end position="1802"/>
    </location>
</feature>
<dbReference type="Pfam" id="PF12783">
    <property type="entry name" value="Sec7-like_HUS"/>
    <property type="match status" value="1"/>
</dbReference>
<dbReference type="InterPro" id="IPR015403">
    <property type="entry name" value="Mon2/Sec7/BIG1-like_HDS"/>
</dbReference>
<dbReference type="InterPro" id="IPR016024">
    <property type="entry name" value="ARM-type_fold"/>
</dbReference>
<dbReference type="EMBL" id="LN483143">
    <property type="protein sequence ID" value="CDZ96361.1"/>
    <property type="molecule type" value="Genomic_DNA"/>
</dbReference>
<dbReference type="Pfam" id="PF01369">
    <property type="entry name" value="Sec7"/>
    <property type="match status" value="1"/>
</dbReference>
<evidence type="ECO:0000256" key="6">
    <source>
        <dbReference type="SAM" id="MobiDB-lite"/>
    </source>
</evidence>
<dbReference type="GO" id="GO:0030663">
    <property type="term" value="C:COPI-coated vesicle membrane"/>
    <property type="evidence" value="ECO:0007669"/>
    <property type="project" value="UniProtKB-SubCell"/>
</dbReference>
<feature type="region of interest" description="Disordered" evidence="6">
    <location>
        <begin position="526"/>
        <end position="567"/>
    </location>
</feature>
<dbReference type="InterPro" id="IPR000904">
    <property type="entry name" value="Sec7_dom"/>
</dbReference>
<feature type="compositionally biased region" description="Polar residues" evidence="6">
    <location>
        <begin position="162"/>
        <end position="179"/>
    </location>
</feature>
<dbReference type="FunFam" id="1.10.1000.11:FF:000003">
    <property type="entry name" value="Brefeldin A-inhibited guanine nucleotide-exchange protein 1"/>
    <property type="match status" value="1"/>
</dbReference>
<dbReference type="CDD" id="cd00171">
    <property type="entry name" value="Sec7"/>
    <property type="match status" value="1"/>
</dbReference>
<dbReference type="InterPro" id="IPR035999">
    <property type="entry name" value="Sec7_dom_sf"/>
</dbReference>
<dbReference type="InterPro" id="IPR046455">
    <property type="entry name" value="Sec7/BIG1-like_C"/>
</dbReference>
<feature type="compositionally biased region" description="Polar residues" evidence="6">
    <location>
        <begin position="40"/>
        <end position="59"/>
    </location>
</feature>
<feature type="region of interest" description="Disordered" evidence="6">
    <location>
        <begin position="1778"/>
        <end position="1802"/>
    </location>
</feature>
<keyword evidence="1" id="KW-0813">Transport</keyword>
<evidence type="ECO:0000256" key="2">
    <source>
        <dbReference type="ARBA" id="ARBA00022490"/>
    </source>
</evidence>
<dbReference type="Pfam" id="PF20252">
    <property type="entry name" value="BIG2_C"/>
    <property type="match status" value="1"/>
</dbReference>
<feature type="region of interest" description="Disordered" evidence="6">
    <location>
        <begin position="764"/>
        <end position="832"/>
    </location>
</feature>
<organism evidence="8">
    <name type="scientific">Phaffia rhodozyma</name>
    <name type="common">Yeast</name>
    <name type="synonym">Xanthophyllomyces dendrorhous</name>
    <dbReference type="NCBI Taxonomy" id="264483"/>
    <lineage>
        <taxon>Eukaryota</taxon>
        <taxon>Fungi</taxon>
        <taxon>Dikarya</taxon>
        <taxon>Basidiomycota</taxon>
        <taxon>Agaricomycotina</taxon>
        <taxon>Tremellomycetes</taxon>
        <taxon>Cystofilobasidiales</taxon>
        <taxon>Mrakiaceae</taxon>
        <taxon>Phaffia</taxon>
    </lineage>
</organism>
<keyword evidence="2" id="KW-0963">Cytoplasm</keyword>
<keyword evidence="4" id="KW-0472">Membrane</keyword>
<dbReference type="Gene3D" id="1.10.1000.11">
    <property type="entry name" value="Arf Nucleotide-binding Site Opener,domain 2"/>
    <property type="match status" value="1"/>
</dbReference>
<evidence type="ECO:0000256" key="3">
    <source>
        <dbReference type="ARBA" id="ARBA00022927"/>
    </source>
</evidence>
<feature type="compositionally biased region" description="Pro residues" evidence="6">
    <location>
        <begin position="120"/>
        <end position="134"/>
    </location>
</feature>
<proteinExistence type="predicted"/>
<dbReference type="GO" id="GO:0032012">
    <property type="term" value="P:regulation of ARF protein signal transduction"/>
    <property type="evidence" value="ECO:0007669"/>
    <property type="project" value="InterPro"/>
</dbReference>
<feature type="compositionally biased region" description="Polar residues" evidence="6">
    <location>
        <begin position="108"/>
        <end position="117"/>
    </location>
</feature>
<evidence type="ECO:0000256" key="5">
    <source>
        <dbReference type="ARBA" id="ARBA00060451"/>
    </source>
</evidence>
<dbReference type="PROSITE" id="PS50190">
    <property type="entry name" value="SEC7"/>
    <property type="match status" value="1"/>
</dbReference>
<name>A0A0F7SE79_PHARH</name>
<feature type="compositionally biased region" description="Polar residues" evidence="6">
    <location>
        <begin position="800"/>
        <end position="832"/>
    </location>
</feature>
<feature type="region of interest" description="Disordered" evidence="6">
    <location>
        <begin position="289"/>
        <end position="313"/>
    </location>
</feature>